<keyword evidence="7" id="KW-1185">Reference proteome</keyword>
<evidence type="ECO:0000313" key="7">
    <source>
        <dbReference type="Proteomes" id="UP000249799"/>
    </source>
</evidence>
<evidence type="ECO:0000313" key="6">
    <source>
        <dbReference type="EMBL" id="AWV88619.1"/>
    </source>
</evidence>
<feature type="compositionally biased region" description="Basic and acidic residues" evidence="4">
    <location>
        <begin position="411"/>
        <end position="421"/>
    </location>
</feature>
<evidence type="ECO:0000256" key="2">
    <source>
        <dbReference type="ARBA" id="ARBA00023136"/>
    </source>
</evidence>
<dbReference type="GO" id="GO:0005509">
    <property type="term" value="F:calcium ion binding"/>
    <property type="evidence" value="ECO:0007669"/>
    <property type="project" value="InterPro"/>
</dbReference>
<sequence>MTKPTQQPSPENPADSWSFNATKMRRMAGVFSALAALSVGFFAETAQAQDLDLPDIQLQRFRPAPGPADFLNVYSSGIAKHLEWDASFYLDFADNPLQLAARGARYSETVDAQTTLSLLGSVGLFDRFEVGLLIPVTVFQASQGLQPILPPGSEDSTDLSIMGINDWRLSAKYQILDPRDELVGLALVGSLYAPIATQNTLTSDAGVGGEVLAAADYFIWRGMRVGANLGYRYRPMKETFRDATIGDEFLWGAALSVPVFMRELDAILEIDGAVSLAEKGRALRNGEVPAEIKLAGRYAITDNWTLTAGGGSGLTNGVGTPDLRLFVGLGGYWVYGGEWSMDYKSPAFDGRTSPCPDGSPSENGCPEPDSDGDGVPDSVDRCPNTPPGTRVMTDGCPEDDFGDDGPPVLELPDRDGDGILDRDDDCPDVPGVAEYNGCPPDRDGDGIPDDQDDCPDEFGVPERNGCPDPGRKVVVTKDKIVIIDKVHFETSKATIRPDSFDILNEVVEVLEDHPHIEALRIEGHTDSRGRKAFNDKLSQQRADSVRKYLIDKGIAPSRLTAKGYGPSTPIDTNDTAEGRANNRRVEFTILTGEDSVDE</sequence>
<dbReference type="InterPro" id="IPR050330">
    <property type="entry name" value="Bact_OuterMem_StrucFunc"/>
</dbReference>
<keyword evidence="2" id="KW-0472">Membrane</keyword>
<feature type="region of interest" description="Disordered" evidence="4">
    <location>
        <begin position="560"/>
        <end position="598"/>
    </location>
</feature>
<keyword evidence="5" id="KW-0732">Signal</keyword>
<evidence type="ECO:0000256" key="5">
    <source>
        <dbReference type="SAM" id="SignalP"/>
    </source>
</evidence>
<evidence type="ECO:0000256" key="1">
    <source>
        <dbReference type="ARBA" id="ARBA00004442"/>
    </source>
</evidence>
<evidence type="ECO:0000256" key="3">
    <source>
        <dbReference type="ARBA" id="ARBA00023237"/>
    </source>
</evidence>
<accession>A0A2Z4FI92</accession>
<evidence type="ECO:0000256" key="4">
    <source>
        <dbReference type="SAM" id="MobiDB-lite"/>
    </source>
</evidence>
<dbReference type="InterPro" id="IPR028974">
    <property type="entry name" value="TSP_type-3_rpt"/>
</dbReference>
<dbReference type="SUPFAM" id="SSF103647">
    <property type="entry name" value="TSP type-3 repeat"/>
    <property type="match status" value="1"/>
</dbReference>
<dbReference type="PROSITE" id="PS51123">
    <property type="entry name" value="OMPA_2"/>
    <property type="match status" value="1"/>
</dbReference>
<keyword evidence="3" id="KW-0998">Cell outer membrane</keyword>
<dbReference type="AlphaFoldDB" id="A0A2Z4FI92"/>
<gene>
    <name evidence="6" type="ORF">DN745_04415</name>
</gene>
<dbReference type="Gene3D" id="3.30.1330.60">
    <property type="entry name" value="OmpA-like domain"/>
    <property type="match status" value="1"/>
</dbReference>
<dbReference type="InterPro" id="IPR006664">
    <property type="entry name" value="OMP_bac"/>
</dbReference>
<feature type="chain" id="PRO_5043579486" evidence="5">
    <location>
        <begin position="49"/>
        <end position="598"/>
    </location>
</feature>
<proteinExistence type="predicted"/>
<reference evidence="6 7" key="1">
    <citation type="submission" date="2018-06" db="EMBL/GenBank/DDBJ databases">
        <title>Lujinxingia sediminis gen. nov. sp. nov., a new facultative anaerobic member of the class Deltaproteobacteria, and proposal of Lujinxingaceae fam. nov.</title>
        <authorList>
            <person name="Guo L.-Y."/>
            <person name="Li C.-M."/>
            <person name="Wang S."/>
            <person name="Du Z.-J."/>
        </authorList>
    </citation>
    <scope>NUCLEOTIDE SEQUENCE [LARGE SCALE GENOMIC DNA]</scope>
    <source>
        <strain evidence="6 7">FA350</strain>
    </source>
</reference>
<dbReference type="Proteomes" id="UP000249799">
    <property type="component" value="Chromosome"/>
</dbReference>
<feature type="signal peptide" evidence="5">
    <location>
        <begin position="1"/>
        <end position="48"/>
    </location>
</feature>
<dbReference type="PRINTS" id="PR01021">
    <property type="entry name" value="OMPADOMAIN"/>
</dbReference>
<dbReference type="RefSeq" id="WP_111332522.1">
    <property type="nucleotide sequence ID" value="NZ_CP030032.1"/>
</dbReference>
<dbReference type="OrthoDB" id="5484889at2"/>
<dbReference type="EMBL" id="CP030032">
    <property type="protein sequence ID" value="AWV88619.1"/>
    <property type="molecule type" value="Genomic_DNA"/>
</dbReference>
<dbReference type="CDD" id="cd07185">
    <property type="entry name" value="OmpA_C-like"/>
    <property type="match status" value="1"/>
</dbReference>
<dbReference type="Gene3D" id="4.10.1080.10">
    <property type="entry name" value="TSP type-3 repeat"/>
    <property type="match status" value="1"/>
</dbReference>
<organism evidence="6 7">
    <name type="scientific">Bradymonas sediminis</name>
    <dbReference type="NCBI Taxonomy" id="1548548"/>
    <lineage>
        <taxon>Bacteria</taxon>
        <taxon>Deltaproteobacteria</taxon>
        <taxon>Bradymonadales</taxon>
        <taxon>Bradymonadaceae</taxon>
        <taxon>Bradymonas</taxon>
    </lineage>
</organism>
<dbReference type="SUPFAM" id="SSF103088">
    <property type="entry name" value="OmpA-like"/>
    <property type="match status" value="1"/>
</dbReference>
<feature type="compositionally biased region" description="Acidic residues" evidence="4">
    <location>
        <begin position="446"/>
        <end position="455"/>
    </location>
</feature>
<dbReference type="InterPro" id="IPR036737">
    <property type="entry name" value="OmpA-like_sf"/>
</dbReference>
<name>A0A2Z4FI92_9DELT</name>
<dbReference type="GO" id="GO:0009279">
    <property type="term" value="C:cell outer membrane"/>
    <property type="evidence" value="ECO:0007669"/>
    <property type="project" value="UniProtKB-SubCell"/>
</dbReference>
<dbReference type="InterPro" id="IPR006665">
    <property type="entry name" value="OmpA-like"/>
</dbReference>
<protein>
    <submittedName>
        <fullName evidence="6">Uncharacterized protein</fullName>
    </submittedName>
</protein>
<comment type="subcellular location">
    <subcellularLocation>
        <location evidence="1">Cell outer membrane</location>
    </subcellularLocation>
</comment>
<feature type="region of interest" description="Disordered" evidence="4">
    <location>
        <begin position="350"/>
        <end position="455"/>
    </location>
</feature>
<dbReference type="KEGG" id="bsed:DN745_04415"/>
<dbReference type="PANTHER" id="PTHR30329">
    <property type="entry name" value="STATOR ELEMENT OF FLAGELLAR MOTOR COMPLEX"/>
    <property type="match status" value="1"/>
</dbReference>
<dbReference type="PRINTS" id="PR01023">
    <property type="entry name" value="NAFLGMOTY"/>
</dbReference>
<dbReference type="PANTHER" id="PTHR30329:SF21">
    <property type="entry name" value="LIPOPROTEIN YIAD-RELATED"/>
    <property type="match status" value="1"/>
</dbReference>
<dbReference type="Pfam" id="PF00691">
    <property type="entry name" value="OmpA"/>
    <property type="match status" value="1"/>
</dbReference>